<dbReference type="EMBL" id="CM055098">
    <property type="protein sequence ID" value="KAJ7549488.1"/>
    <property type="molecule type" value="Genomic_DNA"/>
</dbReference>
<evidence type="ECO:0000313" key="2">
    <source>
        <dbReference type="Proteomes" id="UP001162992"/>
    </source>
</evidence>
<dbReference type="Proteomes" id="UP001162992">
    <property type="component" value="Chromosome 7"/>
</dbReference>
<sequence length="387" mass="41311">MGACMPGAAVSQLVMGRANSQRFLVISPRIRVQISDSKAVSAAGLKRKFCTAGSIGGGAFWSELSGLDNWAARRDLHPCQAIIEEDSAVVEPTASVIDGKAIAQQIKGEIAEEVARMKEAVGKVPGLAVLLVGSRKDSETYVRSKKKACEEVGIKSFSIDLPEDASQNEILKHVYEFNDNPGVHGILVQLPLPRHIDEEKVVGAINIAKDVDGFHPLNIGRLAMQGRKPLFIPCTPRGCIELLIRSGVEIKGKHAVVIGRSNVVGMPAALLLQRHNATVTVVHSYTPNPAEVTRNADIIIAAAGVAHMVRTDWLKPGAVVIDVGINPVEDPSAKRGYRLVGDVCYREACTIASAITPVPGGVGPMTIAMLMKNTLEAAKRAYDQTEG</sequence>
<reference evidence="2" key="1">
    <citation type="journal article" date="2024" name="Proc. Natl. Acad. Sci. U.S.A.">
        <title>Extraordinary preservation of gene collinearity over three hundred million years revealed in homosporous lycophytes.</title>
        <authorList>
            <person name="Li C."/>
            <person name="Wickell D."/>
            <person name="Kuo L.Y."/>
            <person name="Chen X."/>
            <person name="Nie B."/>
            <person name="Liao X."/>
            <person name="Peng D."/>
            <person name="Ji J."/>
            <person name="Jenkins J."/>
            <person name="Williams M."/>
            <person name="Shu S."/>
            <person name="Plott C."/>
            <person name="Barry K."/>
            <person name="Rajasekar S."/>
            <person name="Grimwood J."/>
            <person name="Han X."/>
            <person name="Sun S."/>
            <person name="Hou Z."/>
            <person name="He W."/>
            <person name="Dai G."/>
            <person name="Sun C."/>
            <person name="Schmutz J."/>
            <person name="Leebens-Mack J.H."/>
            <person name="Li F.W."/>
            <person name="Wang L."/>
        </authorList>
    </citation>
    <scope>NUCLEOTIDE SEQUENCE [LARGE SCALE GENOMIC DNA]</scope>
    <source>
        <strain evidence="2">cv. PW_Plant_1</strain>
    </source>
</reference>
<organism evidence="1 2">
    <name type="scientific">Diphasiastrum complanatum</name>
    <name type="common">Issler's clubmoss</name>
    <name type="synonym">Lycopodium complanatum</name>
    <dbReference type="NCBI Taxonomy" id="34168"/>
    <lineage>
        <taxon>Eukaryota</taxon>
        <taxon>Viridiplantae</taxon>
        <taxon>Streptophyta</taxon>
        <taxon>Embryophyta</taxon>
        <taxon>Tracheophyta</taxon>
        <taxon>Lycopodiopsida</taxon>
        <taxon>Lycopodiales</taxon>
        <taxon>Lycopodiaceae</taxon>
        <taxon>Lycopodioideae</taxon>
        <taxon>Diphasiastrum</taxon>
    </lineage>
</organism>
<protein>
    <submittedName>
        <fullName evidence="1">Uncharacterized protein</fullName>
    </submittedName>
</protein>
<proteinExistence type="predicted"/>
<comment type="caution">
    <text evidence="1">The sequence shown here is derived from an EMBL/GenBank/DDBJ whole genome shotgun (WGS) entry which is preliminary data.</text>
</comment>
<evidence type="ECO:0000313" key="1">
    <source>
        <dbReference type="EMBL" id="KAJ7549488.1"/>
    </source>
</evidence>
<keyword evidence="2" id="KW-1185">Reference proteome</keyword>
<name>A0ACC2D5R6_DIPCM</name>
<accession>A0ACC2D5R6</accession>
<gene>
    <name evidence="1" type="ORF">O6H91_07G055800</name>
</gene>